<organism evidence="11 12">
    <name type="scientific">Paralvinella palmiformis</name>
    <dbReference type="NCBI Taxonomy" id="53620"/>
    <lineage>
        <taxon>Eukaryota</taxon>
        <taxon>Metazoa</taxon>
        <taxon>Spiralia</taxon>
        <taxon>Lophotrochozoa</taxon>
        <taxon>Annelida</taxon>
        <taxon>Polychaeta</taxon>
        <taxon>Sedentaria</taxon>
        <taxon>Canalipalpata</taxon>
        <taxon>Terebellida</taxon>
        <taxon>Terebelliformia</taxon>
        <taxon>Alvinellidae</taxon>
        <taxon>Paralvinella</taxon>
    </lineage>
</organism>
<accession>A0AAD9JUR4</accession>
<evidence type="ECO:0000259" key="9">
    <source>
        <dbReference type="PROSITE" id="PS50041"/>
    </source>
</evidence>
<feature type="domain" description="Sushi" evidence="10">
    <location>
        <begin position="1260"/>
        <end position="1320"/>
    </location>
</feature>
<evidence type="ECO:0000256" key="7">
    <source>
        <dbReference type="SAM" id="MobiDB-lite"/>
    </source>
</evidence>
<feature type="domain" description="Sushi" evidence="10">
    <location>
        <begin position="996"/>
        <end position="1066"/>
    </location>
</feature>
<dbReference type="InterPro" id="IPR016186">
    <property type="entry name" value="C-type_lectin-like/link_sf"/>
</dbReference>
<evidence type="ECO:0000256" key="8">
    <source>
        <dbReference type="SAM" id="Phobius"/>
    </source>
</evidence>
<keyword evidence="1 6" id="KW-0768">Sushi</keyword>
<dbReference type="Pfam" id="PF00084">
    <property type="entry name" value="Sushi"/>
    <property type="match status" value="5"/>
</dbReference>
<feature type="domain" description="C-type lectin" evidence="9">
    <location>
        <begin position="370"/>
        <end position="470"/>
    </location>
</feature>
<feature type="domain" description="Sushi" evidence="10">
    <location>
        <begin position="1359"/>
        <end position="1417"/>
    </location>
</feature>
<dbReference type="PROSITE" id="PS50041">
    <property type="entry name" value="C_TYPE_LECTIN_2"/>
    <property type="match status" value="3"/>
</dbReference>
<feature type="disulfide bond" evidence="6">
    <location>
        <begin position="1080"/>
        <end position="1123"/>
    </location>
</feature>
<comment type="caution">
    <text evidence="11">The sequence shown here is derived from an EMBL/GenBank/DDBJ whole genome shotgun (WGS) entry which is preliminary data.</text>
</comment>
<keyword evidence="8" id="KW-1133">Transmembrane helix</keyword>
<dbReference type="InterPro" id="IPR001304">
    <property type="entry name" value="C-type_lectin-like"/>
</dbReference>
<keyword evidence="12" id="KW-1185">Reference proteome</keyword>
<dbReference type="InterPro" id="IPR003609">
    <property type="entry name" value="Pan_app"/>
</dbReference>
<dbReference type="SUPFAM" id="SSF57414">
    <property type="entry name" value="Hairpin loop containing domain-like"/>
    <property type="match status" value="1"/>
</dbReference>
<protein>
    <submittedName>
        <fullName evidence="11">Uncharacterized protein</fullName>
    </submittedName>
</protein>
<feature type="region of interest" description="Disordered" evidence="7">
    <location>
        <begin position="71"/>
        <end position="92"/>
    </location>
</feature>
<gene>
    <name evidence="11" type="ORF">LSH36_151g06028</name>
</gene>
<dbReference type="InterPro" id="IPR050350">
    <property type="entry name" value="Compl-Cell_Adhes-Reg"/>
</dbReference>
<evidence type="ECO:0000256" key="6">
    <source>
        <dbReference type="PROSITE-ProRule" id="PRU00302"/>
    </source>
</evidence>
<feature type="domain" description="Sushi" evidence="10">
    <location>
        <begin position="1078"/>
        <end position="1143"/>
    </location>
</feature>
<dbReference type="Gene3D" id="2.20.28.230">
    <property type="match status" value="1"/>
</dbReference>
<dbReference type="SMART" id="SM00034">
    <property type="entry name" value="CLECT"/>
    <property type="match status" value="3"/>
</dbReference>
<dbReference type="SUPFAM" id="SSF57535">
    <property type="entry name" value="Complement control module/SCR domain"/>
    <property type="match status" value="10"/>
</dbReference>
<dbReference type="PANTHER" id="PTHR19325">
    <property type="entry name" value="COMPLEMENT COMPONENT-RELATED SUSHI DOMAIN-CONTAINING"/>
    <property type="match status" value="1"/>
</dbReference>
<evidence type="ECO:0000256" key="1">
    <source>
        <dbReference type="ARBA" id="ARBA00022659"/>
    </source>
</evidence>
<keyword evidence="3" id="KW-0677">Repeat</keyword>
<feature type="compositionally biased region" description="Basic and acidic residues" evidence="7">
    <location>
        <begin position="76"/>
        <end position="86"/>
    </location>
</feature>
<keyword evidence="4 6" id="KW-1015">Disulfide bond</keyword>
<proteinExistence type="predicted"/>
<evidence type="ECO:0000256" key="4">
    <source>
        <dbReference type="ARBA" id="ARBA00023157"/>
    </source>
</evidence>
<keyword evidence="8" id="KW-0472">Membrane</keyword>
<dbReference type="SUPFAM" id="SSF56436">
    <property type="entry name" value="C-type lectin-like"/>
    <property type="match status" value="4"/>
</dbReference>
<dbReference type="Gene3D" id="2.10.70.10">
    <property type="entry name" value="Complement Module, domain 1"/>
    <property type="match status" value="6"/>
</dbReference>
<evidence type="ECO:0000313" key="12">
    <source>
        <dbReference type="Proteomes" id="UP001208570"/>
    </source>
</evidence>
<feature type="transmembrane region" description="Helical" evidence="8">
    <location>
        <begin position="1495"/>
        <end position="1513"/>
    </location>
</feature>
<sequence length="1546" mass="174200">MDKQFQKRPASVTDTFNDLDRESLEFRREKSKLLNQMIDVKVEIPLEEYIGRNNTRRSCIRTSSLGIMLQSSGKQRRVEEGRKEEGSTDVSMFMGIDGGTAGRSSEPVNPLNNQRQSGWKVVTTQEMTYKDAEYLCRKKGANLLAIRDNDRLILADPTRIWLSAKRRYWTHVSHDLGLSYESWADGEPKTTIDSCVSMVTDKTIDNLYSMPCSDILNVICMNKDLVGCYGNKQFYDNHCYFVPEEPPQNFENAFSLCSEKSAFLVDIYNQKQIEWISTNFSINHDIIIFWTGYKYNGSSTDYYWYDGSRVINANLTTRSGSRGDCVILVENGEWEEANCEDKNGFICTLEVPYVMELMTNCTNHDGECVCYWIHNEEKTFHQAMAYCLSEGGSLFYPNTEAKMTTLESLAISSPEGHTPGVFRGSDSSAITWASWDESLPVIRGEKYCVYFDEKKYVVDLCDKKREFICQSLPDYWDVNETSAAYVGDADMVVRKVDSFEKCWDICVNYIGFLCLIITYERSSEECQLSSNNSADSWQQSDTLRSRIRTRCIQNPDSYCLKKKNLFVNFTEAIDVCAGSNNGWRLPVIRDDEMEVKLASFSGATWLAAKMTKWRVYKTPENEYLPYSNWEHLELKIKDELCIHYPTIRHGNAVSNETSGDVVYTCDESYFMPTRSATSYRVQCDCNWEENLEAVTNCTAILCPTPEDSINGTTINVTEFMINDTVSYQCPYGYQVTETGLIYYNLTCNLVPGTTTAVWSEHPQLEALNCSSKEYLMSKATFIKYGTAIGSVIQVVCDEGYQPDVVSMANYMIFGNTVNDTVTYTCQTNYIINGTSTNKWNATCGHDENFHGIWLDIPTCEVPRCSNPPVVEHSSYDMFTSTVNSVINYTCDTNYIIISTASRWTTSKCLMEQGQLLPHWTSVDNCTVIVCTEAPNISNARLLSSSTTIGDTAQYLCDPGYRVANVTAIVREFQISCQIEDSKISATWFELPVCEVILCPEPPSLINGKVEVQGYNLGETAVFVCNSGYKISIAQDMLFGFSTSQKSHCVLDPINGSIWNPIPTCISEDTEVELKPIVRQCSAPENTKGASLQYKDTFINSVATYVTHSGYTYESGSRARTIICQPNGQWSATETSPKYKLCARIEVTGATKSTEGNITGTKVKISCNNPKAKLENGLSTMSIKCTKLGKWSYVPKTCKVNRCGPFGFIDHSTLVSYNNTVGGLAEVRCDKSYRFADGKMTNSFRCLPNLTWEPHDRCLDLTCPDPPIINNCNMTTIETFYNSNITYTCKEPYIMENGDTKLTIRCQENAEWTYNSFTCDFGRCPPITEIENAEPDSRQAINGTIVMYTCNKGYIFPDEIQCPDLNLTHASLVQQGHNFGDVIKFICDEGYHYDDSITGVLECQSNSEWSGNTKGCLLIKCPVVPVWDDMEANSTYNIVGTTINISCSVGSENTNSFLLSHCTSNGEWEPAFDGCKKTEVLRFEPDPEEAKGSRSIGLLIMICMMLVFVPLMISDVPTIISTLKGKAITITIMRRRYRRNGTGFSEF</sequence>
<keyword evidence="8" id="KW-0812">Transmembrane</keyword>
<comment type="caution">
    <text evidence="6">Lacks conserved residue(s) required for the propagation of feature annotation.</text>
</comment>
<feature type="domain" description="Sushi" evidence="10">
    <location>
        <begin position="700"/>
        <end position="771"/>
    </location>
</feature>
<dbReference type="SMART" id="SM00032">
    <property type="entry name" value="CCP"/>
    <property type="match status" value="11"/>
</dbReference>
<feature type="domain" description="C-type lectin" evidence="9">
    <location>
        <begin position="119"/>
        <end position="221"/>
    </location>
</feature>
<dbReference type="Gene3D" id="3.50.4.10">
    <property type="entry name" value="Hepatocyte Growth Factor"/>
    <property type="match status" value="1"/>
</dbReference>
<dbReference type="InterPro" id="IPR000436">
    <property type="entry name" value="Sushi_SCR_CCP_dom"/>
</dbReference>
<feature type="domain" description="Sushi" evidence="10">
    <location>
        <begin position="928"/>
        <end position="995"/>
    </location>
</feature>
<name>A0AAD9JUR4_9ANNE</name>
<feature type="domain" description="C-type lectin" evidence="9">
    <location>
        <begin position="235"/>
        <end position="348"/>
    </location>
</feature>
<keyword evidence="2" id="KW-0732">Signal</keyword>
<dbReference type="InterPro" id="IPR035976">
    <property type="entry name" value="Sushi/SCR/CCP_sf"/>
</dbReference>
<evidence type="ECO:0000313" key="11">
    <source>
        <dbReference type="EMBL" id="KAK2159541.1"/>
    </source>
</evidence>
<dbReference type="InterPro" id="IPR016187">
    <property type="entry name" value="CTDL_fold"/>
</dbReference>
<dbReference type="Pfam" id="PF00059">
    <property type="entry name" value="Lectin_C"/>
    <property type="match status" value="2"/>
</dbReference>
<evidence type="ECO:0000256" key="5">
    <source>
        <dbReference type="ARBA" id="ARBA00023180"/>
    </source>
</evidence>
<dbReference type="EMBL" id="JAODUP010000151">
    <property type="protein sequence ID" value="KAK2159541.1"/>
    <property type="molecule type" value="Genomic_DNA"/>
</dbReference>
<evidence type="ECO:0000256" key="3">
    <source>
        <dbReference type="ARBA" id="ARBA00022737"/>
    </source>
</evidence>
<evidence type="ECO:0000259" key="10">
    <source>
        <dbReference type="PROSITE" id="PS50923"/>
    </source>
</evidence>
<dbReference type="PROSITE" id="PS50923">
    <property type="entry name" value="SUSHI"/>
    <property type="match status" value="6"/>
</dbReference>
<reference evidence="11" key="1">
    <citation type="journal article" date="2023" name="Mol. Biol. Evol.">
        <title>Third-Generation Sequencing Reveals the Adaptive Role of the Epigenome in Three Deep-Sea Polychaetes.</title>
        <authorList>
            <person name="Perez M."/>
            <person name="Aroh O."/>
            <person name="Sun Y."/>
            <person name="Lan Y."/>
            <person name="Juniper S.K."/>
            <person name="Young C.R."/>
            <person name="Angers B."/>
            <person name="Qian P.Y."/>
        </authorList>
    </citation>
    <scope>NUCLEOTIDE SEQUENCE</scope>
    <source>
        <strain evidence="11">P08H-3</strain>
    </source>
</reference>
<keyword evidence="5" id="KW-0325">Glycoprotein</keyword>
<dbReference type="Pfam" id="PF00024">
    <property type="entry name" value="PAN_1"/>
    <property type="match status" value="1"/>
</dbReference>
<dbReference type="Gene3D" id="3.10.100.10">
    <property type="entry name" value="Mannose-Binding Protein A, subunit A"/>
    <property type="match status" value="3"/>
</dbReference>
<dbReference type="PANTHER" id="PTHR19325:SF575">
    <property type="entry name" value="LOCOMOTION-RELATED PROTEIN HIKARU GENKI"/>
    <property type="match status" value="1"/>
</dbReference>
<dbReference type="CDD" id="cd00037">
    <property type="entry name" value="CLECT"/>
    <property type="match status" value="3"/>
</dbReference>
<dbReference type="Proteomes" id="UP001208570">
    <property type="component" value="Unassembled WGS sequence"/>
</dbReference>
<feature type="disulfide bond" evidence="6">
    <location>
        <begin position="1262"/>
        <end position="1305"/>
    </location>
</feature>
<evidence type="ECO:0000256" key="2">
    <source>
        <dbReference type="ARBA" id="ARBA00022729"/>
    </source>
</evidence>
<dbReference type="CDD" id="cd00033">
    <property type="entry name" value="CCP"/>
    <property type="match status" value="3"/>
</dbReference>